<reference evidence="2" key="1">
    <citation type="submission" date="2016-10" db="EMBL/GenBank/DDBJ databases">
        <authorList>
            <person name="Varghese N."/>
            <person name="Submissions S."/>
        </authorList>
    </citation>
    <scope>NUCLEOTIDE SEQUENCE [LARGE SCALE GENOMIC DNA]</scope>
    <source>
        <strain evidence="2">CGMCC 1.7715</strain>
    </source>
</reference>
<evidence type="ECO:0000313" key="1">
    <source>
        <dbReference type="EMBL" id="SFP09339.1"/>
    </source>
</evidence>
<gene>
    <name evidence="1" type="ORF">SAMN04488060_1385</name>
</gene>
<dbReference type="EMBL" id="FOWZ01000002">
    <property type="protein sequence ID" value="SFP09339.1"/>
    <property type="molecule type" value="Genomic_DNA"/>
</dbReference>
<proteinExistence type="predicted"/>
<dbReference type="RefSeq" id="WP_143089591.1">
    <property type="nucleotide sequence ID" value="NZ_FOWZ01000002.1"/>
</dbReference>
<protein>
    <submittedName>
        <fullName evidence="1">Uncharacterized protein</fullName>
    </submittedName>
</protein>
<organism evidence="1 2">
    <name type="scientific">Qipengyuania nanhaisediminis</name>
    <dbReference type="NCBI Taxonomy" id="604088"/>
    <lineage>
        <taxon>Bacteria</taxon>
        <taxon>Pseudomonadati</taxon>
        <taxon>Pseudomonadota</taxon>
        <taxon>Alphaproteobacteria</taxon>
        <taxon>Sphingomonadales</taxon>
        <taxon>Erythrobacteraceae</taxon>
        <taxon>Qipengyuania</taxon>
    </lineage>
</organism>
<sequence>MSLSDQDLEKLGAVLEKMLLEDENITTRNIIARLPRLFRHPTDITRPPAIRELYIEAKEGQKNIRLAAAKLKDSKNTLAAKIETQAQKIASLEADLQLLVASHKAMYAAVGEIGALKAWLAFFERHQDSLDALTRLKAVPPMSSPKKIKP</sequence>
<dbReference type="Proteomes" id="UP000199331">
    <property type="component" value="Unassembled WGS sequence"/>
</dbReference>
<keyword evidence="2" id="KW-1185">Reference proteome</keyword>
<evidence type="ECO:0000313" key="2">
    <source>
        <dbReference type="Proteomes" id="UP000199331"/>
    </source>
</evidence>
<dbReference type="OrthoDB" id="8420080at2"/>
<name>A0A1I5MII3_9SPHN</name>
<accession>A0A1I5MII3</accession>
<dbReference type="AlphaFoldDB" id="A0A1I5MII3"/>